<sequence>MKEFLPEVETICNIHHFILVRHIGYCAEKSNKILVYEYMCNRSLDK</sequence>
<accession>A0ACC1BUZ3</accession>
<evidence type="ECO:0000313" key="2">
    <source>
        <dbReference type="Proteomes" id="UP001164250"/>
    </source>
</evidence>
<name>A0ACC1BUZ3_9ROSI</name>
<gene>
    <name evidence="1" type="ORF">Patl1_04894</name>
</gene>
<protein>
    <submittedName>
        <fullName evidence="1">Uncharacterized protein</fullName>
    </submittedName>
</protein>
<dbReference type="EMBL" id="CM047899">
    <property type="protein sequence ID" value="KAJ0102933.1"/>
    <property type="molecule type" value="Genomic_DNA"/>
</dbReference>
<reference evidence="2" key="1">
    <citation type="journal article" date="2023" name="G3 (Bethesda)">
        <title>Genome assembly and association tests identify interacting loci associated with vigor, precocity, and sex in interspecific pistachio rootstocks.</title>
        <authorList>
            <person name="Palmer W."/>
            <person name="Jacygrad E."/>
            <person name="Sagayaradj S."/>
            <person name="Cavanaugh K."/>
            <person name="Han R."/>
            <person name="Bertier L."/>
            <person name="Beede B."/>
            <person name="Kafkas S."/>
            <person name="Golino D."/>
            <person name="Preece J."/>
            <person name="Michelmore R."/>
        </authorList>
    </citation>
    <scope>NUCLEOTIDE SEQUENCE [LARGE SCALE GENOMIC DNA]</scope>
</reference>
<evidence type="ECO:0000313" key="1">
    <source>
        <dbReference type="EMBL" id="KAJ0102933.1"/>
    </source>
</evidence>
<keyword evidence="2" id="KW-1185">Reference proteome</keyword>
<organism evidence="1 2">
    <name type="scientific">Pistacia atlantica</name>
    <dbReference type="NCBI Taxonomy" id="434234"/>
    <lineage>
        <taxon>Eukaryota</taxon>
        <taxon>Viridiplantae</taxon>
        <taxon>Streptophyta</taxon>
        <taxon>Embryophyta</taxon>
        <taxon>Tracheophyta</taxon>
        <taxon>Spermatophyta</taxon>
        <taxon>Magnoliopsida</taxon>
        <taxon>eudicotyledons</taxon>
        <taxon>Gunneridae</taxon>
        <taxon>Pentapetalae</taxon>
        <taxon>rosids</taxon>
        <taxon>malvids</taxon>
        <taxon>Sapindales</taxon>
        <taxon>Anacardiaceae</taxon>
        <taxon>Pistacia</taxon>
    </lineage>
</organism>
<dbReference type="Proteomes" id="UP001164250">
    <property type="component" value="Chromosome 3"/>
</dbReference>
<comment type="caution">
    <text evidence="1">The sequence shown here is derived from an EMBL/GenBank/DDBJ whole genome shotgun (WGS) entry which is preliminary data.</text>
</comment>
<proteinExistence type="predicted"/>